<reference evidence="2" key="1">
    <citation type="submission" date="2022-11" db="EMBL/GenBank/DDBJ databases">
        <title>Marilongibacter aestuarii gen. nov., sp. nov., isolated from tidal flat sediment.</title>
        <authorList>
            <person name="Jiayan W."/>
        </authorList>
    </citation>
    <scope>NUCLEOTIDE SEQUENCE</scope>
    <source>
        <strain evidence="2">Z1-6</strain>
    </source>
</reference>
<dbReference type="Proteomes" id="UP001145087">
    <property type="component" value="Unassembled WGS sequence"/>
</dbReference>
<feature type="compositionally biased region" description="Basic and acidic residues" evidence="1">
    <location>
        <begin position="36"/>
        <end position="45"/>
    </location>
</feature>
<accession>A0A9X3F3B9</accession>
<proteinExistence type="predicted"/>
<gene>
    <name evidence="2" type="ORF">OU798_02025</name>
</gene>
<dbReference type="EMBL" id="JAPOHD010000005">
    <property type="protein sequence ID" value="MCY1719102.1"/>
    <property type="molecule type" value="Genomic_DNA"/>
</dbReference>
<sequence>MPDSKIQPTNNPVRVGYQRSHRMNREVAGNLQAGRCPKDKGDQNKIKQNHASNKIKVMAKNPSADGDKAIPKN</sequence>
<keyword evidence="3" id="KW-1185">Reference proteome</keyword>
<name>A0A9X3F3B9_9BACT</name>
<evidence type="ECO:0000313" key="3">
    <source>
        <dbReference type="Proteomes" id="UP001145087"/>
    </source>
</evidence>
<evidence type="ECO:0000313" key="2">
    <source>
        <dbReference type="EMBL" id="MCY1719102.1"/>
    </source>
</evidence>
<feature type="region of interest" description="Disordered" evidence="1">
    <location>
        <begin position="27"/>
        <end position="73"/>
    </location>
</feature>
<comment type="caution">
    <text evidence="2">The sequence shown here is derived from an EMBL/GenBank/DDBJ whole genome shotgun (WGS) entry which is preliminary data.</text>
</comment>
<organism evidence="2 3">
    <name type="scientific">Draconibacterium aestuarii</name>
    <dbReference type="NCBI Taxonomy" id="2998507"/>
    <lineage>
        <taxon>Bacteria</taxon>
        <taxon>Pseudomonadati</taxon>
        <taxon>Bacteroidota</taxon>
        <taxon>Bacteroidia</taxon>
        <taxon>Marinilabiliales</taxon>
        <taxon>Prolixibacteraceae</taxon>
        <taxon>Draconibacterium</taxon>
    </lineage>
</organism>
<protein>
    <submittedName>
        <fullName evidence="2">Uncharacterized protein</fullName>
    </submittedName>
</protein>
<dbReference type="RefSeq" id="WP_343331439.1">
    <property type="nucleotide sequence ID" value="NZ_JAPOHD010000005.1"/>
</dbReference>
<dbReference type="AlphaFoldDB" id="A0A9X3F3B9"/>
<evidence type="ECO:0000256" key="1">
    <source>
        <dbReference type="SAM" id="MobiDB-lite"/>
    </source>
</evidence>